<keyword evidence="1" id="KW-0862">Zinc</keyword>
<reference evidence="8 9" key="1">
    <citation type="journal article" date="2023" name="IMA Fungus">
        <title>Comparative genomic study of the Penicillium genus elucidates a diverse pangenome and 15 lateral gene transfer events.</title>
        <authorList>
            <person name="Petersen C."/>
            <person name="Sorensen T."/>
            <person name="Nielsen M.R."/>
            <person name="Sondergaard T.E."/>
            <person name="Sorensen J.L."/>
            <person name="Fitzpatrick D.A."/>
            <person name="Frisvad J.C."/>
            <person name="Nielsen K.L."/>
        </authorList>
    </citation>
    <scope>NUCLEOTIDE SEQUENCE [LARGE SCALE GENOMIC DNA]</scope>
    <source>
        <strain evidence="8 9">IBT 35679</strain>
    </source>
</reference>
<dbReference type="GO" id="GO:0006351">
    <property type="term" value="P:DNA-templated transcription"/>
    <property type="evidence" value="ECO:0007669"/>
    <property type="project" value="InterPro"/>
</dbReference>
<name>A0AAD6CX71_9EURO</name>
<feature type="domain" description="Xylanolytic transcriptional activator regulatory" evidence="7">
    <location>
        <begin position="320"/>
        <end position="390"/>
    </location>
</feature>
<dbReference type="PANTHER" id="PTHR47171">
    <property type="entry name" value="FARA-RELATED"/>
    <property type="match status" value="1"/>
</dbReference>
<keyword evidence="5" id="KW-0539">Nucleus</keyword>
<dbReference type="InterPro" id="IPR052073">
    <property type="entry name" value="Amide_Lactam_Regulators"/>
</dbReference>
<protein>
    <recommendedName>
        <fullName evidence="7">Xylanolytic transcriptional activator regulatory domain-containing protein</fullName>
    </recommendedName>
</protein>
<evidence type="ECO:0000256" key="1">
    <source>
        <dbReference type="ARBA" id="ARBA00022833"/>
    </source>
</evidence>
<evidence type="ECO:0000256" key="2">
    <source>
        <dbReference type="ARBA" id="ARBA00023015"/>
    </source>
</evidence>
<keyword evidence="9" id="KW-1185">Reference proteome</keyword>
<dbReference type="GO" id="GO:0003677">
    <property type="term" value="F:DNA binding"/>
    <property type="evidence" value="ECO:0007669"/>
    <property type="project" value="UniProtKB-KW"/>
</dbReference>
<keyword evidence="2" id="KW-0805">Transcription regulation</keyword>
<feature type="compositionally biased region" description="Polar residues" evidence="6">
    <location>
        <begin position="569"/>
        <end position="581"/>
    </location>
</feature>
<feature type="region of interest" description="Disordered" evidence="6">
    <location>
        <begin position="566"/>
        <end position="588"/>
    </location>
</feature>
<dbReference type="PANTHER" id="PTHR47171:SF6">
    <property type="entry name" value="SPECIFIC TRANSCRIPTION FACTOR, PUTATIVE (AFU_ORTHOLOGUE AFUA_2G06130)-RELATED"/>
    <property type="match status" value="1"/>
</dbReference>
<keyword evidence="3" id="KW-0238">DNA-binding</keyword>
<evidence type="ECO:0000256" key="6">
    <source>
        <dbReference type="SAM" id="MobiDB-lite"/>
    </source>
</evidence>
<evidence type="ECO:0000256" key="5">
    <source>
        <dbReference type="ARBA" id="ARBA00023242"/>
    </source>
</evidence>
<keyword evidence="4" id="KW-0804">Transcription</keyword>
<dbReference type="Pfam" id="PF04082">
    <property type="entry name" value="Fungal_trans"/>
    <property type="match status" value="1"/>
</dbReference>
<dbReference type="EMBL" id="JAQIZZ010000005">
    <property type="protein sequence ID" value="KAJ5541782.1"/>
    <property type="molecule type" value="Genomic_DNA"/>
</dbReference>
<evidence type="ECO:0000256" key="4">
    <source>
        <dbReference type="ARBA" id="ARBA00023163"/>
    </source>
</evidence>
<comment type="caution">
    <text evidence="8">The sequence shown here is derived from an EMBL/GenBank/DDBJ whole genome shotgun (WGS) entry which is preliminary data.</text>
</comment>
<sequence length="650" mass="71705">MKALSGAEWPHKPAKSCCVLFTTYAWIAYSAFKMRGRQKLFTFIANDPVGLPQNRKGTHRACAHCRKRKRRCTHGPKASRHPETQPGDVQIVTTVSPSSVHEEIVSTSPGYTVAVQQDTQPHASGPRIDSESWFVGEMDPASAFWTAAGSSSPSPLRRHDVGIWLSPDKTCSELAIKKPKSGESYFKPLISTGLLPYLQEKCSVLPSPGDMEGLLQIYLENIHPIFPVLDYDAYRMMPGTPSDKIILSQSICLAASLDRKAKQFLNIPTISTSRSDFSLSLSDAITTSIAVGLVRDKLVLIQALSLTSLFTQFSGDRQESAELLYRAICHAHTIGLHHPSHPVTQHEHIYIRIFCCLYALDMLNAACLGRPVQLHRRDFGRDLPSSIAAQEGCFQLFLRTIVLMERVIEIYRPSEIGIWSGPFPSFEDLLQEVGTSDTPVHLIATIEVLYHAVAILSCRLVTPEGISQSSESNLRQSLSVSRVTSIVGDEFHNELSSFPIIPYAVALSLRVAYHNLQRSKVPIFQARARKQLVSNCLILRELGEVFVYASMMANLGEYLVSEVDKQSQDRGSGTAGNSNNGPPRRHADILTGSAMQHVQDSSPAETVYQPYDPGLLDPMSILGIFDNFDLDFGMIGGMSQVHGSSVPDDL</sequence>
<feature type="compositionally biased region" description="Basic residues" evidence="6">
    <location>
        <begin position="68"/>
        <end position="79"/>
    </location>
</feature>
<evidence type="ECO:0000313" key="8">
    <source>
        <dbReference type="EMBL" id="KAJ5541782.1"/>
    </source>
</evidence>
<accession>A0AAD6CX71</accession>
<gene>
    <name evidence="8" type="ORF">N7494_006858</name>
</gene>
<dbReference type="AlphaFoldDB" id="A0AAD6CX71"/>
<dbReference type="CDD" id="cd00067">
    <property type="entry name" value="GAL4"/>
    <property type="match status" value="1"/>
</dbReference>
<proteinExistence type="predicted"/>
<evidence type="ECO:0000256" key="3">
    <source>
        <dbReference type="ARBA" id="ARBA00023125"/>
    </source>
</evidence>
<evidence type="ECO:0000259" key="7">
    <source>
        <dbReference type="SMART" id="SM00906"/>
    </source>
</evidence>
<feature type="region of interest" description="Disordered" evidence="6">
    <location>
        <begin position="68"/>
        <end position="87"/>
    </location>
</feature>
<evidence type="ECO:0000313" key="9">
    <source>
        <dbReference type="Proteomes" id="UP001220324"/>
    </source>
</evidence>
<dbReference type="CDD" id="cd12148">
    <property type="entry name" value="fungal_TF_MHR"/>
    <property type="match status" value="1"/>
</dbReference>
<dbReference type="Proteomes" id="UP001220324">
    <property type="component" value="Unassembled WGS sequence"/>
</dbReference>
<dbReference type="InterPro" id="IPR001138">
    <property type="entry name" value="Zn2Cys6_DnaBD"/>
</dbReference>
<organism evidence="8 9">
    <name type="scientific">Penicillium frequentans</name>
    <dbReference type="NCBI Taxonomy" id="3151616"/>
    <lineage>
        <taxon>Eukaryota</taxon>
        <taxon>Fungi</taxon>
        <taxon>Dikarya</taxon>
        <taxon>Ascomycota</taxon>
        <taxon>Pezizomycotina</taxon>
        <taxon>Eurotiomycetes</taxon>
        <taxon>Eurotiomycetidae</taxon>
        <taxon>Eurotiales</taxon>
        <taxon>Aspergillaceae</taxon>
        <taxon>Penicillium</taxon>
    </lineage>
</organism>
<dbReference type="SMART" id="SM00906">
    <property type="entry name" value="Fungal_trans"/>
    <property type="match status" value="1"/>
</dbReference>
<dbReference type="GO" id="GO:0000981">
    <property type="term" value="F:DNA-binding transcription factor activity, RNA polymerase II-specific"/>
    <property type="evidence" value="ECO:0007669"/>
    <property type="project" value="InterPro"/>
</dbReference>
<dbReference type="GO" id="GO:0008270">
    <property type="term" value="F:zinc ion binding"/>
    <property type="evidence" value="ECO:0007669"/>
    <property type="project" value="InterPro"/>
</dbReference>
<dbReference type="InterPro" id="IPR007219">
    <property type="entry name" value="XnlR_reg_dom"/>
</dbReference>